<keyword evidence="1" id="KW-0472">Membrane</keyword>
<evidence type="ECO:0000313" key="3">
    <source>
        <dbReference type="EMBL" id="WZU65168.1"/>
    </source>
</evidence>
<dbReference type="AlphaFoldDB" id="A0AAN0M8P1"/>
<feature type="transmembrane region" description="Helical" evidence="1">
    <location>
        <begin position="63"/>
        <end position="84"/>
    </location>
</feature>
<sequence length="114" mass="11788">MQPRTRKALAYGLTAALASVIAALTLLPLPAPPLATDGGDKIYHFIAFAGLMLPVASLRPKALIWMIPAALLFGAGIEVLQPFVNRSRDLADFLADAAGVLAGAAIGAGLNRLI</sequence>
<keyword evidence="1" id="KW-1133">Transmembrane helix</keyword>
<proteinExistence type="predicted"/>
<dbReference type="RefSeq" id="WP_342071516.1">
    <property type="nucleotide sequence ID" value="NZ_CP151762.1"/>
</dbReference>
<evidence type="ECO:0000259" key="2">
    <source>
        <dbReference type="Pfam" id="PF04892"/>
    </source>
</evidence>
<keyword evidence="4" id="KW-1185">Reference proteome</keyword>
<organism evidence="3 4">
    <name type="scientific">Yoonia algicola</name>
    <dbReference type="NCBI Taxonomy" id="3137368"/>
    <lineage>
        <taxon>Bacteria</taxon>
        <taxon>Pseudomonadati</taxon>
        <taxon>Pseudomonadota</taxon>
        <taxon>Alphaproteobacteria</taxon>
        <taxon>Rhodobacterales</taxon>
        <taxon>Paracoccaceae</taxon>
        <taxon>Yoonia</taxon>
    </lineage>
</organism>
<evidence type="ECO:0000313" key="4">
    <source>
        <dbReference type="Proteomes" id="UP001451782"/>
    </source>
</evidence>
<dbReference type="InterPro" id="IPR006976">
    <property type="entry name" value="VanZ-like"/>
</dbReference>
<evidence type="ECO:0000256" key="1">
    <source>
        <dbReference type="SAM" id="Phobius"/>
    </source>
</evidence>
<dbReference type="Pfam" id="PF04892">
    <property type="entry name" value="VanZ"/>
    <property type="match status" value="1"/>
</dbReference>
<dbReference type="Proteomes" id="UP001451782">
    <property type="component" value="Chromosome"/>
</dbReference>
<keyword evidence="1" id="KW-0812">Transmembrane</keyword>
<gene>
    <name evidence="3" type="ORF">AABB28_07870</name>
</gene>
<dbReference type="KEGG" id="yag:AABB28_07870"/>
<feature type="domain" description="VanZ-like" evidence="2">
    <location>
        <begin position="39"/>
        <end position="106"/>
    </location>
</feature>
<dbReference type="EMBL" id="CP151762">
    <property type="protein sequence ID" value="WZU65168.1"/>
    <property type="molecule type" value="Genomic_DNA"/>
</dbReference>
<feature type="transmembrane region" description="Helical" evidence="1">
    <location>
        <begin position="9"/>
        <end position="30"/>
    </location>
</feature>
<dbReference type="NCBIfam" id="NF037970">
    <property type="entry name" value="vanZ_1"/>
    <property type="match status" value="1"/>
</dbReference>
<reference evidence="3 4" key="1">
    <citation type="submission" date="2024-04" db="EMBL/GenBank/DDBJ databases">
        <title>Phylogenomic analyses of a clade within the roseobacter group suggest taxonomic reassignments of species of the genera Aestuariivita, Citreicella, Loktanella, Nautella, Pelagibaca, Ruegeria, Thalassobius, Thiobacimonas and Tropicibacter, and the proposal o.</title>
        <authorList>
            <person name="Jeon C.O."/>
        </authorList>
    </citation>
    <scope>NUCLEOTIDE SEQUENCE [LARGE SCALE GENOMIC DNA]</scope>
    <source>
        <strain evidence="3 4">G8-12</strain>
    </source>
</reference>
<name>A0AAN0M8P1_9RHOB</name>
<protein>
    <submittedName>
        <fullName evidence="3">VanZ family protein</fullName>
    </submittedName>
</protein>
<accession>A0AAN0M8P1</accession>